<dbReference type="PANTHER" id="PTHR43537">
    <property type="entry name" value="TRANSCRIPTIONAL REGULATOR, GNTR FAMILY"/>
    <property type="match status" value="1"/>
</dbReference>
<dbReference type="Gene3D" id="1.20.120.530">
    <property type="entry name" value="GntR ligand-binding domain-like"/>
    <property type="match status" value="1"/>
</dbReference>
<name>A0A7W4K4X7_9PROT</name>
<feature type="domain" description="HTH gntR-type" evidence="4">
    <location>
        <begin position="10"/>
        <end position="77"/>
    </location>
</feature>
<dbReference type="Proteomes" id="UP000578030">
    <property type="component" value="Unassembled WGS sequence"/>
</dbReference>
<dbReference type="InterPro" id="IPR036390">
    <property type="entry name" value="WH_DNA-bd_sf"/>
</dbReference>
<dbReference type="InterPro" id="IPR008920">
    <property type="entry name" value="TF_FadR/GntR_C"/>
</dbReference>
<keyword evidence="3" id="KW-0804">Transcription</keyword>
<dbReference type="PANTHER" id="PTHR43537:SF50">
    <property type="entry name" value="TRANSCRIPTIONAL REGULATORY PROTEIN"/>
    <property type="match status" value="1"/>
</dbReference>
<keyword evidence="6" id="KW-1185">Reference proteome</keyword>
<dbReference type="SUPFAM" id="SSF48008">
    <property type="entry name" value="GntR ligand-binding domain-like"/>
    <property type="match status" value="1"/>
</dbReference>
<reference evidence="5 6" key="1">
    <citation type="submission" date="2020-04" db="EMBL/GenBank/DDBJ databases">
        <title>Description of novel Gluconacetobacter.</title>
        <authorList>
            <person name="Sombolestani A."/>
        </authorList>
    </citation>
    <scope>NUCLEOTIDE SEQUENCE [LARGE SCALE GENOMIC DNA]</scope>
    <source>
        <strain evidence="5 6">LMG 27802</strain>
    </source>
</reference>
<dbReference type="InterPro" id="IPR011711">
    <property type="entry name" value="GntR_C"/>
</dbReference>
<dbReference type="InterPro" id="IPR036388">
    <property type="entry name" value="WH-like_DNA-bd_sf"/>
</dbReference>
<dbReference type="SMART" id="SM00895">
    <property type="entry name" value="FCD"/>
    <property type="match status" value="1"/>
</dbReference>
<evidence type="ECO:0000256" key="1">
    <source>
        <dbReference type="ARBA" id="ARBA00023015"/>
    </source>
</evidence>
<dbReference type="InterPro" id="IPR000524">
    <property type="entry name" value="Tscrpt_reg_HTH_GntR"/>
</dbReference>
<dbReference type="GO" id="GO:0003700">
    <property type="term" value="F:DNA-binding transcription factor activity"/>
    <property type="evidence" value="ECO:0007669"/>
    <property type="project" value="InterPro"/>
</dbReference>
<keyword evidence="1" id="KW-0805">Transcription regulation</keyword>
<dbReference type="AlphaFoldDB" id="A0A7W4K4X7"/>
<evidence type="ECO:0000313" key="6">
    <source>
        <dbReference type="Proteomes" id="UP000578030"/>
    </source>
</evidence>
<protein>
    <submittedName>
        <fullName evidence="5">GntR family transcriptional regulator</fullName>
    </submittedName>
</protein>
<dbReference type="EMBL" id="JABEQM010000002">
    <property type="protein sequence ID" value="MBB2200476.1"/>
    <property type="molecule type" value="Genomic_DNA"/>
</dbReference>
<evidence type="ECO:0000313" key="5">
    <source>
        <dbReference type="EMBL" id="MBB2200476.1"/>
    </source>
</evidence>
<dbReference type="Pfam" id="PF07729">
    <property type="entry name" value="FCD"/>
    <property type="match status" value="1"/>
</dbReference>
<evidence type="ECO:0000256" key="3">
    <source>
        <dbReference type="ARBA" id="ARBA00023163"/>
    </source>
</evidence>
<proteinExistence type="predicted"/>
<comment type="caution">
    <text evidence="5">The sequence shown here is derived from an EMBL/GenBank/DDBJ whole genome shotgun (WGS) entry which is preliminary data.</text>
</comment>
<dbReference type="CDD" id="cd07377">
    <property type="entry name" value="WHTH_GntR"/>
    <property type="match status" value="1"/>
</dbReference>
<evidence type="ECO:0000256" key="2">
    <source>
        <dbReference type="ARBA" id="ARBA00023125"/>
    </source>
</evidence>
<dbReference type="RefSeq" id="WP_182954071.1">
    <property type="nucleotide sequence ID" value="NZ_JABEQM010000002.1"/>
</dbReference>
<dbReference type="SMART" id="SM00345">
    <property type="entry name" value="HTH_GNTR"/>
    <property type="match status" value="1"/>
</dbReference>
<dbReference type="Gene3D" id="1.10.10.10">
    <property type="entry name" value="Winged helix-like DNA-binding domain superfamily/Winged helix DNA-binding domain"/>
    <property type="match status" value="1"/>
</dbReference>
<dbReference type="PROSITE" id="PS50949">
    <property type="entry name" value="HTH_GNTR"/>
    <property type="match status" value="1"/>
</dbReference>
<accession>A0A7W4K4X7</accession>
<evidence type="ECO:0000259" key="4">
    <source>
        <dbReference type="PROSITE" id="PS50949"/>
    </source>
</evidence>
<organism evidence="5 6">
    <name type="scientific">Gluconacetobacter tumulisoli</name>
    <dbReference type="NCBI Taxonomy" id="1286189"/>
    <lineage>
        <taxon>Bacteria</taxon>
        <taxon>Pseudomonadati</taxon>
        <taxon>Pseudomonadota</taxon>
        <taxon>Alphaproteobacteria</taxon>
        <taxon>Acetobacterales</taxon>
        <taxon>Acetobacteraceae</taxon>
        <taxon>Gluconacetobacter</taxon>
    </lineage>
</organism>
<dbReference type="Pfam" id="PF00392">
    <property type="entry name" value="GntR"/>
    <property type="match status" value="1"/>
</dbReference>
<sequence length="227" mass="25541">MNMPTIVPRLNLHDTVTTAIRGMILDGVLVPGQKIAERALCDRFGISRTPLREALKVLASEGLIELLPRRGAIVAQITKADIRDLFPIMGALEGLAGELACARADARDIQRMRDLHDQMMDSYIRRDEHRYLRQNRKVHETIFALARNPALSEMYQQVLTRIHACRFILKKCDRDWAVAVAEHAEIMDALAQRDGARLSQLMRDHIAGTSVRIALASLDGNEERDAV</sequence>
<gene>
    <name evidence="5" type="ORF">HLH28_02605</name>
</gene>
<keyword evidence="2" id="KW-0238">DNA-binding</keyword>
<dbReference type="SUPFAM" id="SSF46785">
    <property type="entry name" value="Winged helix' DNA-binding domain"/>
    <property type="match status" value="1"/>
</dbReference>
<dbReference type="PRINTS" id="PR00035">
    <property type="entry name" value="HTHGNTR"/>
</dbReference>
<dbReference type="GO" id="GO:0003677">
    <property type="term" value="F:DNA binding"/>
    <property type="evidence" value="ECO:0007669"/>
    <property type="project" value="UniProtKB-KW"/>
</dbReference>